<dbReference type="Proteomes" id="UP000294309">
    <property type="component" value="Chromosome"/>
</dbReference>
<gene>
    <name evidence="1" type="ORF">SGLAD_v1c04510</name>
</gene>
<organism evidence="1 2">
    <name type="scientific">Spiroplasma gladiatoris</name>
    <dbReference type="NCBI Taxonomy" id="2143"/>
    <lineage>
        <taxon>Bacteria</taxon>
        <taxon>Bacillati</taxon>
        <taxon>Mycoplasmatota</taxon>
        <taxon>Mollicutes</taxon>
        <taxon>Entomoplasmatales</taxon>
        <taxon>Spiroplasmataceae</taxon>
        <taxon>Spiroplasma</taxon>
    </lineage>
</organism>
<name>A0A4P7AJE5_9MOLU</name>
<dbReference type="AlphaFoldDB" id="A0A4P7AJE5"/>
<protein>
    <submittedName>
        <fullName evidence="1">Uncharacterized protein</fullName>
    </submittedName>
</protein>
<proteinExistence type="predicted"/>
<sequence>MSAFILLASPSYSFIDNINKKYDYKDNEYNSKSELESKNKLDNFYQRAYKL</sequence>
<evidence type="ECO:0000313" key="1">
    <source>
        <dbReference type="EMBL" id="QBQ07650.1"/>
    </source>
</evidence>
<accession>A0A4P7AJE5</accession>
<dbReference type="KEGG" id="sgq:SGLAD_v1c04510"/>
<dbReference type="EMBL" id="CP038013">
    <property type="protein sequence ID" value="QBQ07650.1"/>
    <property type="molecule type" value="Genomic_DNA"/>
</dbReference>
<evidence type="ECO:0000313" key="2">
    <source>
        <dbReference type="Proteomes" id="UP000294309"/>
    </source>
</evidence>
<keyword evidence="2" id="KW-1185">Reference proteome</keyword>
<reference evidence="1 2" key="1">
    <citation type="submission" date="2019-03" db="EMBL/GenBank/DDBJ databases">
        <title>Complete genome sequence of Spiroplasma gladiatoris TG-1 (DSM 22552).</title>
        <authorList>
            <person name="Lin Y.-C."/>
            <person name="Chou L."/>
            <person name="Kuo C.-H."/>
        </authorList>
    </citation>
    <scope>NUCLEOTIDE SEQUENCE [LARGE SCALE GENOMIC DNA]</scope>
    <source>
        <strain evidence="1 2">TG-1</strain>
    </source>
</reference>